<evidence type="ECO:0000313" key="2">
    <source>
        <dbReference type="Proteomes" id="UP000054705"/>
    </source>
</evidence>
<dbReference type="Pfam" id="PF20362">
    <property type="entry name" value="DUF6657"/>
    <property type="match status" value="1"/>
</dbReference>
<dbReference type="Proteomes" id="UP000054705">
    <property type="component" value="Unassembled WGS sequence"/>
</dbReference>
<name>A0A117M358_9FIRM</name>
<accession>A0A117M358</accession>
<dbReference type="AlphaFoldDB" id="A0A117M358"/>
<organism evidence="1 2">
    <name type="scientific">Pelotomaculum thermopropionicum</name>
    <dbReference type="NCBI Taxonomy" id="110500"/>
    <lineage>
        <taxon>Bacteria</taxon>
        <taxon>Bacillati</taxon>
        <taxon>Bacillota</taxon>
        <taxon>Clostridia</taxon>
        <taxon>Eubacteriales</taxon>
        <taxon>Desulfotomaculaceae</taxon>
        <taxon>Pelotomaculum</taxon>
    </lineage>
</organism>
<reference evidence="2" key="1">
    <citation type="journal article" date="2015" name="MBio">
        <title>Genome-Resolved Metagenomic Analysis Reveals Roles for Candidate Phyla and Other Microbial Community Members in Biogeochemical Transformations in Oil Reservoirs.</title>
        <authorList>
            <person name="Hu P."/>
            <person name="Tom L."/>
            <person name="Singh A."/>
            <person name="Thomas B.C."/>
            <person name="Baker B.J."/>
            <person name="Piceno Y.M."/>
            <person name="Andersen G.L."/>
            <person name="Banfield J.F."/>
        </authorList>
    </citation>
    <scope>NUCLEOTIDE SEQUENCE [LARGE SCALE GENOMIC DNA]</scope>
</reference>
<proteinExistence type="predicted"/>
<sequence>MALERFKAREEIPQAEIDKMKYIPVGKGLAAKFLREANYDLTSEINKYPTEFKEYLIEGAQETLLNNISLPAEEGTIKTNKKSMQGLLEIKKDTQAINDLYIQIEHLFQYYTQTLAQTYRQFKDSFAAKINETVKMMEQRTGTKVKVNPEKQPGFREEWMKYLGRLNNQYEVALAEHKEKLRRII</sequence>
<protein>
    <submittedName>
        <fullName evidence="1">Serine protease inhibitor</fullName>
    </submittedName>
</protein>
<gene>
    <name evidence="1" type="ORF">XD97_0574</name>
</gene>
<comment type="caution">
    <text evidence="1">The sequence shown here is derived from an EMBL/GenBank/DDBJ whole genome shotgun (WGS) entry which is preliminary data.</text>
</comment>
<dbReference type="EMBL" id="LGGS01000131">
    <property type="protein sequence ID" value="KUK81760.1"/>
    <property type="molecule type" value="Genomic_DNA"/>
</dbReference>
<evidence type="ECO:0000313" key="1">
    <source>
        <dbReference type="EMBL" id="KUK81760.1"/>
    </source>
</evidence>
<dbReference type="InterPro" id="IPR046598">
    <property type="entry name" value="DUF6657"/>
</dbReference>